<organism evidence="7 8">
    <name type="scientific">Pseudomonas taiwanensis</name>
    <dbReference type="NCBI Taxonomy" id="470150"/>
    <lineage>
        <taxon>Bacteria</taxon>
        <taxon>Pseudomonadati</taxon>
        <taxon>Pseudomonadota</taxon>
        <taxon>Gammaproteobacteria</taxon>
        <taxon>Pseudomonadales</taxon>
        <taxon>Pseudomonadaceae</taxon>
        <taxon>Pseudomonas</taxon>
    </lineage>
</organism>
<name>A0ABR6V710_9PSED</name>
<sequence length="213" mass="22839">MMWKLLVRFKGILRAFFIFFACLRRRALFYPFASVSASGGIDIEAGVSVKRVRLNAVEGGITLCSGVWLNDAVEVNSTNSVVIGRGTTVQRNVTINGEVSIGEECLLAPNVFISSTSHAHDYLPGVGIREQERRMSKEEFLARYNRPVSIGNDVWLGANVVVMPGVRIGSHVVVGANSVVNIDIPSGVIAAGVPVRVLKKRVGFDGGSEAGPA</sequence>
<dbReference type="InterPro" id="IPR011004">
    <property type="entry name" value="Trimer_LpxA-like_sf"/>
</dbReference>
<reference evidence="7 8" key="1">
    <citation type="journal article" date="2020" name="Microorganisms">
        <title>Reliable Identification of Environmental Pseudomonas Isolates Using the rpoD Gene.</title>
        <authorList>
            <consortium name="The Broad Institute Genome Sequencing Platform"/>
            <person name="Girard L."/>
            <person name="Lood C."/>
            <person name="Rokni-Zadeh H."/>
            <person name="van Noort V."/>
            <person name="Lavigne R."/>
            <person name="De Mot R."/>
        </authorList>
    </citation>
    <scope>NUCLEOTIDE SEQUENCE [LARGE SCALE GENOMIC DNA]</scope>
    <source>
        <strain evidence="7 8">RW7P2</strain>
    </source>
</reference>
<dbReference type="RefSeq" id="WP_186598678.1">
    <property type="nucleotide sequence ID" value="NZ_JABWRR010000039.1"/>
</dbReference>
<evidence type="ECO:0000256" key="6">
    <source>
        <dbReference type="ARBA" id="ARBA00023315"/>
    </source>
</evidence>
<evidence type="ECO:0000256" key="4">
    <source>
        <dbReference type="ARBA" id="ARBA00022737"/>
    </source>
</evidence>
<proteinExistence type="predicted"/>
<dbReference type="EMBL" id="JABWRS010000007">
    <property type="protein sequence ID" value="MBC3476310.1"/>
    <property type="molecule type" value="Genomic_DNA"/>
</dbReference>
<dbReference type="GO" id="GO:0016746">
    <property type="term" value="F:acyltransferase activity"/>
    <property type="evidence" value="ECO:0007669"/>
    <property type="project" value="UniProtKB-KW"/>
</dbReference>
<accession>A0ABR6V710</accession>
<keyword evidence="5" id="KW-0443">Lipid metabolism</keyword>
<keyword evidence="8" id="KW-1185">Reference proteome</keyword>
<keyword evidence="4" id="KW-0677">Repeat</keyword>
<keyword evidence="1" id="KW-0444">Lipid biosynthesis</keyword>
<dbReference type="PROSITE" id="PS00101">
    <property type="entry name" value="HEXAPEP_TRANSFERASES"/>
    <property type="match status" value="1"/>
</dbReference>
<keyword evidence="2" id="KW-0441">Lipid A biosynthesis</keyword>
<dbReference type="Proteomes" id="UP000628086">
    <property type="component" value="Unassembled WGS sequence"/>
</dbReference>
<comment type="caution">
    <text evidence="7">The sequence shown here is derived from an EMBL/GenBank/DDBJ whole genome shotgun (WGS) entry which is preliminary data.</text>
</comment>
<keyword evidence="6 7" id="KW-0012">Acyltransferase</keyword>
<evidence type="ECO:0000256" key="5">
    <source>
        <dbReference type="ARBA" id="ARBA00023098"/>
    </source>
</evidence>
<keyword evidence="3" id="KW-0808">Transferase</keyword>
<dbReference type="InterPro" id="IPR018357">
    <property type="entry name" value="Hexapep_transf_CS"/>
</dbReference>
<evidence type="ECO:0000313" key="7">
    <source>
        <dbReference type="EMBL" id="MBC3476310.1"/>
    </source>
</evidence>
<dbReference type="PANTHER" id="PTHR23416">
    <property type="entry name" value="SIALIC ACID SYNTHASE-RELATED"/>
    <property type="match status" value="1"/>
</dbReference>
<evidence type="ECO:0000256" key="1">
    <source>
        <dbReference type="ARBA" id="ARBA00022516"/>
    </source>
</evidence>
<dbReference type="Pfam" id="PF00132">
    <property type="entry name" value="Hexapep"/>
    <property type="match status" value="2"/>
</dbReference>
<dbReference type="InterPro" id="IPR001451">
    <property type="entry name" value="Hexapep"/>
</dbReference>
<evidence type="ECO:0000313" key="8">
    <source>
        <dbReference type="Proteomes" id="UP000628086"/>
    </source>
</evidence>
<gene>
    <name evidence="7" type="ORF">HU747_11930</name>
</gene>
<evidence type="ECO:0000256" key="3">
    <source>
        <dbReference type="ARBA" id="ARBA00022679"/>
    </source>
</evidence>
<dbReference type="Gene3D" id="2.160.10.10">
    <property type="entry name" value="Hexapeptide repeat proteins"/>
    <property type="match status" value="1"/>
</dbReference>
<dbReference type="InterPro" id="IPR051159">
    <property type="entry name" value="Hexapeptide_acetyltransf"/>
</dbReference>
<dbReference type="SUPFAM" id="SSF51161">
    <property type="entry name" value="Trimeric LpxA-like enzymes"/>
    <property type="match status" value="1"/>
</dbReference>
<protein>
    <submittedName>
        <fullName evidence="7">Acyltransferase</fullName>
    </submittedName>
</protein>
<evidence type="ECO:0000256" key="2">
    <source>
        <dbReference type="ARBA" id="ARBA00022556"/>
    </source>
</evidence>